<proteinExistence type="predicted"/>
<dbReference type="EMBL" id="CDMC01000037">
    <property type="protein sequence ID" value="CEL11962.1"/>
    <property type="molecule type" value="Genomic_DNA"/>
</dbReference>
<comment type="subcellular location">
    <subcellularLocation>
        <location evidence="1">Nucleus</location>
    </subcellularLocation>
</comment>
<sequence length="120" mass="13889">MGGPDPFRRERTTFNKRTRTLLSKAHELATLAGADVYLVIHHPRATITYNSVQDTNWPPADKELETIYPHLQRLNQTFSNDSSDEVDHEMFLRFCQYCAYRCQLLESMEPQALSQSTDIP</sequence>
<dbReference type="Pfam" id="PF00319">
    <property type="entry name" value="SRF-TF"/>
    <property type="match status" value="1"/>
</dbReference>
<dbReference type="GO" id="GO:0003677">
    <property type="term" value="F:DNA binding"/>
    <property type="evidence" value="ECO:0007669"/>
    <property type="project" value="UniProtKB-KW"/>
</dbReference>
<gene>
    <name evidence="7" type="ORF">ASPCAL15056</name>
</gene>
<dbReference type="GO" id="GO:0046983">
    <property type="term" value="F:protein dimerization activity"/>
    <property type="evidence" value="ECO:0007669"/>
    <property type="project" value="InterPro"/>
</dbReference>
<reference evidence="8" key="1">
    <citation type="journal article" date="2016" name="Genome Announc.">
        <title>Draft genome sequences of fungus Aspergillus calidoustus.</title>
        <authorList>
            <person name="Horn F."/>
            <person name="Linde J."/>
            <person name="Mattern D.J."/>
            <person name="Walther G."/>
            <person name="Guthke R."/>
            <person name="Scherlach K."/>
            <person name="Martin K."/>
            <person name="Brakhage A.A."/>
            <person name="Petzke L."/>
            <person name="Valiante V."/>
        </authorList>
    </citation>
    <scope>NUCLEOTIDE SEQUENCE [LARGE SCALE GENOMIC DNA]</scope>
    <source>
        <strain evidence="8">SF006504</strain>
    </source>
</reference>
<dbReference type="AlphaFoldDB" id="A0A0U5CKS8"/>
<evidence type="ECO:0000256" key="3">
    <source>
        <dbReference type="ARBA" id="ARBA00023125"/>
    </source>
</evidence>
<protein>
    <recommendedName>
        <fullName evidence="6">MADS-box domain-containing protein</fullName>
    </recommendedName>
</protein>
<keyword evidence="8" id="KW-1185">Reference proteome</keyword>
<evidence type="ECO:0000259" key="6">
    <source>
        <dbReference type="PROSITE" id="PS50066"/>
    </source>
</evidence>
<keyword evidence="5" id="KW-0539">Nucleus</keyword>
<keyword evidence="2" id="KW-0805">Transcription regulation</keyword>
<dbReference type="GO" id="GO:0045944">
    <property type="term" value="P:positive regulation of transcription by RNA polymerase II"/>
    <property type="evidence" value="ECO:0007669"/>
    <property type="project" value="UniProtKB-ARBA"/>
</dbReference>
<dbReference type="STRING" id="454130.A0A0U5CKS8"/>
<evidence type="ECO:0000256" key="1">
    <source>
        <dbReference type="ARBA" id="ARBA00004123"/>
    </source>
</evidence>
<dbReference type="Gene3D" id="3.40.1810.10">
    <property type="entry name" value="Transcription factor, MADS-box"/>
    <property type="match status" value="1"/>
</dbReference>
<accession>A0A0U5CKS8</accession>
<dbReference type="SUPFAM" id="SSF55455">
    <property type="entry name" value="SRF-like"/>
    <property type="match status" value="1"/>
</dbReference>
<name>A0A0U5CKS8_ASPCI</name>
<dbReference type="InterPro" id="IPR002100">
    <property type="entry name" value="TF_MADSbox"/>
</dbReference>
<evidence type="ECO:0000313" key="7">
    <source>
        <dbReference type="EMBL" id="CEL11962.1"/>
    </source>
</evidence>
<dbReference type="GO" id="GO:0005634">
    <property type="term" value="C:nucleus"/>
    <property type="evidence" value="ECO:0007669"/>
    <property type="project" value="UniProtKB-SubCell"/>
</dbReference>
<evidence type="ECO:0000256" key="4">
    <source>
        <dbReference type="ARBA" id="ARBA00023163"/>
    </source>
</evidence>
<keyword evidence="4" id="KW-0804">Transcription</keyword>
<dbReference type="OrthoDB" id="4395797at2759"/>
<evidence type="ECO:0000256" key="2">
    <source>
        <dbReference type="ARBA" id="ARBA00023015"/>
    </source>
</evidence>
<feature type="domain" description="MADS-box" evidence="6">
    <location>
        <begin position="9"/>
        <end position="40"/>
    </location>
</feature>
<dbReference type="InterPro" id="IPR036879">
    <property type="entry name" value="TF_MADSbox_sf"/>
</dbReference>
<organism evidence="7 8">
    <name type="scientific">Aspergillus calidoustus</name>
    <dbReference type="NCBI Taxonomy" id="454130"/>
    <lineage>
        <taxon>Eukaryota</taxon>
        <taxon>Fungi</taxon>
        <taxon>Dikarya</taxon>
        <taxon>Ascomycota</taxon>
        <taxon>Pezizomycotina</taxon>
        <taxon>Eurotiomycetes</taxon>
        <taxon>Eurotiomycetidae</taxon>
        <taxon>Eurotiales</taxon>
        <taxon>Aspergillaceae</taxon>
        <taxon>Aspergillus</taxon>
        <taxon>Aspergillus subgen. Nidulantes</taxon>
    </lineage>
</organism>
<evidence type="ECO:0000313" key="8">
    <source>
        <dbReference type="Proteomes" id="UP000054771"/>
    </source>
</evidence>
<evidence type="ECO:0000256" key="5">
    <source>
        <dbReference type="ARBA" id="ARBA00023242"/>
    </source>
</evidence>
<dbReference type="PROSITE" id="PS50066">
    <property type="entry name" value="MADS_BOX_2"/>
    <property type="match status" value="1"/>
</dbReference>
<keyword evidence="3" id="KW-0238">DNA-binding</keyword>
<dbReference type="Proteomes" id="UP000054771">
    <property type="component" value="Unassembled WGS sequence"/>
</dbReference>